<name>A0AC35GMQ2_9BILA</name>
<proteinExistence type="predicted"/>
<dbReference type="WBParaSite" id="PS1159_v2.g6884.t1">
    <property type="protein sequence ID" value="PS1159_v2.g6884.t1"/>
    <property type="gene ID" value="PS1159_v2.g6884"/>
</dbReference>
<accession>A0AC35GMQ2</accession>
<organism evidence="1 2">
    <name type="scientific">Panagrolaimus sp. PS1159</name>
    <dbReference type="NCBI Taxonomy" id="55785"/>
    <lineage>
        <taxon>Eukaryota</taxon>
        <taxon>Metazoa</taxon>
        <taxon>Ecdysozoa</taxon>
        <taxon>Nematoda</taxon>
        <taxon>Chromadorea</taxon>
        <taxon>Rhabditida</taxon>
        <taxon>Tylenchina</taxon>
        <taxon>Panagrolaimomorpha</taxon>
        <taxon>Panagrolaimoidea</taxon>
        <taxon>Panagrolaimidae</taxon>
        <taxon>Panagrolaimus</taxon>
    </lineage>
</organism>
<reference evidence="2" key="1">
    <citation type="submission" date="2022-11" db="UniProtKB">
        <authorList>
            <consortium name="WormBaseParasite"/>
        </authorList>
    </citation>
    <scope>IDENTIFICATION</scope>
</reference>
<evidence type="ECO:0000313" key="1">
    <source>
        <dbReference type="Proteomes" id="UP000887580"/>
    </source>
</evidence>
<protein>
    <submittedName>
        <fullName evidence="2">Peptidase S1 domain-containing protein</fullName>
    </submittedName>
</protein>
<sequence>MSAEKLILFFAVFFLLQQNVYGFNGDRIVNGTPTPDGVFEFLPRLSMLHLLKSGGILLGRCSSTIISPRHVLTAAHCIFARFPNAATVFGKKINRVPAVLIHYRPKEKVVEEENGWKVFLDLQNYAIAPKVYVHPSYHTSIYYDIAIIEFPIGTNINITPITLASDYAEKEGDMAIAAGYGIYKNEPDPVDPNKEITDIPIVLQNTTVPVRINFPDAPPTVIITSKYETYAYSGDSGGPLMIDRNGKIFQIGVASTTMVNHTAQDAFNTYTRVSLHCDWISNMTKGEAKCQPLPNDPNVKPPVNPPVPAPIDPNRPIQPATKRPSNVNDSTTLLPGTPQALKKSAENSSIGFTLNVLLFAFIGIFYFA</sequence>
<dbReference type="Proteomes" id="UP000887580">
    <property type="component" value="Unplaced"/>
</dbReference>
<evidence type="ECO:0000313" key="2">
    <source>
        <dbReference type="WBParaSite" id="PS1159_v2.g6884.t1"/>
    </source>
</evidence>